<feature type="region of interest" description="Disordered" evidence="1">
    <location>
        <begin position="24"/>
        <end position="49"/>
    </location>
</feature>
<sequence length="49" mass="5854">IDPIRDTVSFRLRIHWTTYRAPHDEDTANARAHRRLQHHENAHDEVIGE</sequence>
<dbReference type="AlphaFoldDB" id="A0A369J566"/>
<feature type="compositionally biased region" description="Basic and acidic residues" evidence="1">
    <location>
        <begin position="38"/>
        <end position="49"/>
    </location>
</feature>
<keyword evidence="3" id="KW-1185">Reference proteome</keyword>
<evidence type="ECO:0000313" key="2">
    <source>
        <dbReference type="EMBL" id="RDB15555.1"/>
    </source>
</evidence>
<dbReference type="Proteomes" id="UP000076154">
    <property type="component" value="Unassembled WGS sequence"/>
</dbReference>
<proteinExistence type="predicted"/>
<protein>
    <submittedName>
        <fullName evidence="2">Uncharacterized protein</fullName>
    </submittedName>
</protein>
<gene>
    <name evidence="2" type="ORF">Hypma_004138</name>
</gene>
<evidence type="ECO:0000313" key="3">
    <source>
        <dbReference type="Proteomes" id="UP000076154"/>
    </source>
</evidence>
<accession>A0A369J566</accession>
<comment type="caution">
    <text evidence="2">The sequence shown here is derived from an EMBL/GenBank/DDBJ whole genome shotgun (WGS) entry which is preliminary data.</text>
</comment>
<reference evidence="2" key="1">
    <citation type="submission" date="2018-04" db="EMBL/GenBank/DDBJ databases">
        <title>Whole genome sequencing of Hypsizygus marmoreus.</title>
        <authorList>
            <person name="Choi I.-G."/>
            <person name="Min B."/>
            <person name="Kim J.-G."/>
            <person name="Kim S."/>
            <person name="Oh Y.-L."/>
            <person name="Kong W.-S."/>
            <person name="Park H."/>
            <person name="Jeong J."/>
            <person name="Song E.-S."/>
        </authorList>
    </citation>
    <scope>NUCLEOTIDE SEQUENCE [LARGE SCALE GENOMIC DNA]</scope>
    <source>
        <strain evidence="2">51987-8</strain>
    </source>
</reference>
<dbReference type="InParanoid" id="A0A369J566"/>
<organism evidence="2 3">
    <name type="scientific">Hypsizygus marmoreus</name>
    <name type="common">White beech mushroom</name>
    <name type="synonym">Agaricus marmoreus</name>
    <dbReference type="NCBI Taxonomy" id="39966"/>
    <lineage>
        <taxon>Eukaryota</taxon>
        <taxon>Fungi</taxon>
        <taxon>Dikarya</taxon>
        <taxon>Basidiomycota</taxon>
        <taxon>Agaricomycotina</taxon>
        <taxon>Agaricomycetes</taxon>
        <taxon>Agaricomycetidae</taxon>
        <taxon>Agaricales</taxon>
        <taxon>Tricholomatineae</taxon>
        <taxon>Lyophyllaceae</taxon>
        <taxon>Hypsizygus</taxon>
    </lineage>
</organism>
<feature type="non-terminal residue" evidence="2">
    <location>
        <position position="1"/>
    </location>
</feature>
<dbReference type="EMBL" id="LUEZ02000156">
    <property type="protein sequence ID" value="RDB15555.1"/>
    <property type="molecule type" value="Genomic_DNA"/>
</dbReference>
<name>A0A369J566_HYPMA</name>
<evidence type="ECO:0000256" key="1">
    <source>
        <dbReference type="SAM" id="MobiDB-lite"/>
    </source>
</evidence>